<reference evidence="1 2" key="2">
    <citation type="journal article" date="2022" name="Mol. Ecol. Resour.">
        <title>The genomes of chicory, endive, great burdock and yacon provide insights into Asteraceae paleo-polyploidization history and plant inulin production.</title>
        <authorList>
            <person name="Fan W."/>
            <person name="Wang S."/>
            <person name="Wang H."/>
            <person name="Wang A."/>
            <person name="Jiang F."/>
            <person name="Liu H."/>
            <person name="Zhao H."/>
            <person name="Xu D."/>
            <person name="Zhang Y."/>
        </authorList>
    </citation>
    <scope>NUCLEOTIDE SEQUENCE [LARGE SCALE GENOMIC DNA]</scope>
    <source>
        <strain evidence="2">cv. Yunnan</strain>
        <tissue evidence="1">Leaves</tissue>
    </source>
</reference>
<evidence type="ECO:0000313" key="2">
    <source>
        <dbReference type="Proteomes" id="UP001056120"/>
    </source>
</evidence>
<accession>A0ACB9J3V7</accession>
<keyword evidence="2" id="KW-1185">Reference proteome</keyword>
<sequence length="654" mass="71881">MVLKNRVITTTINSIATGTTNVEAQEPEQLTQNQNIFQVVEGGRYLVVCDKRSDGKLTCNQFVSPHSVLELTSLFFLGEFRPPSSNLPFPPTYRRSRKKKNKGRMNEQQRSMLLQSASRFPPPKGIKLSYGTAGFRADASVLQSTVFRIGILAALRSLKTGGAVIGLMITASHNKVSDNGVKVADPGGEMLTQDWEPFADSIANAPDPQSLIQLIDEFAKKENIPLDGANPAAIFLGRDTRPSGEALVEAAKQGISSVIGAVGSDMGVVTTPQLHWMVRARNKDMKPSASELDYFDQVSTSFRCLIDLIPKKSHQGIGKLIVDCANGVGGEKLQVLKEKLNWLDVEIRNSGKQGILNEQVGADYVQKEKVVPQGFGPHDVGIRCASLDGDADRLVYFTVISNGNNQINLVDGDKILSLFALFIKDQLSILTDDKNEYQPRVGVVQTAYANGASTKYLNQLGLQVIFTPTGVKYLHEKAHEYDIGIYFEANGHGTILFSDQFLCWLEDRKSTEKGLEKQNAAKRLWAVSKLINQAVGDALSGLLLVEAILQHMGWLVDKWNELYRDLPSRQLKVKVADRTAVVTTNAETIIEKPPGIQEAITALTVKYPQGRCFVRPSGTEDVVRVYAEANTQEAADELATCVAKLVDQFLGFHF</sequence>
<name>A0ACB9J3V7_9ASTR</name>
<dbReference type="Proteomes" id="UP001056120">
    <property type="component" value="Linkage Group LG05"/>
</dbReference>
<reference evidence="2" key="1">
    <citation type="journal article" date="2022" name="Mol. Ecol. Resour.">
        <title>The genomes of chicory, endive, great burdock and yacon provide insights into Asteraceae palaeo-polyploidization history and plant inulin production.</title>
        <authorList>
            <person name="Fan W."/>
            <person name="Wang S."/>
            <person name="Wang H."/>
            <person name="Wang A."/>
            <person name="Jiang F."/>
            <person name="Liu H."/>
            <person name="Zhao H."/>
            <person name="Xu D."/>
            <person name="Zhang Y."/>
        </authorList>
    </citation>
    <scope>NUCLEOTIDE SEQUENCE [LARGE SCALE GENOMIC DNA]</scope>
    <source>
        <strain evidence="2">cv. Yunnan</strain>
    </source>
</reference>
<proteinExistence type="predicted"/>
<protein>
    <submittedName>
        <fullName evidence="1">Uncharacterized protein</fullName>
    </submittedName>
</protein>
<gene>
    <name evidence="1" type="ORF">L1987_14629</name>
</gene>
<evidence type="ECO:0000313" key="1">
    <source>
        <dbReference type="EMBL" id="KAI3814979.1"/>
    </source>
</evidence>
<organism evidence="1 2">
    <name type="scientific">Smallanthus sonchifolius</name>
    <dbReference type="NCBI Taxonomy" id="185202"/>
    <lineage>
        <taxon>Eukaryota</taxon>
        <taxon>Viridiplantae</taxon>
        <taxon>Streptophyta</taxon>
        <taxon>Embryophyta</taxon>
        <taxon>Tracheophyta</taxon>
        <taxon>Spermatophyta</taxon>
        <taxon>Magnoliopsida</taxon>
        <taxon>eudicotyledons</taxon>
        <taxon>Gunneridae</taxon>
        <taxon>Pentapetalae</taxon>
        <taxon>asterids</taxon>
        <taxon>campanulids</taxon>
        <taxon>Asterales</taxon>
        <taxon>Asteraceae</taxon>
        <taxon>Asteroideae</taxon>
        <taxon>Heliantheae alliance</taxon>
        <taxon>Millerieae</taxon>
        <taxon>Smallanthus</taxon>
    </lineage>
</organism>
<dbReference type="EMBL" id="CM042022">
    <property type="protein sequence ID" value="KAI3814979.1"/>
    <property type="molecule type" value="Genomic_DNA"/>
</dbReference>
<comment type="caution">
    <text evidence="1">The sequence shown here is derived from an EMBL/GenBank/DDBJ whole genome shotgun (WGS) entry which is preliminary data.</text>
</comment>